<evidence type="ECO:0000256" key="12">
    <source>
        <dbReference type="ARBA" id="ARBA00023303"/>
    </source>
</evidence>
<dbReference type="Gene3D" id="1.10.287.70">
    <property type="match status" value="1"/>
</dbReference>
<keyword evidence="12" id="KW-0407">Ion channel</keyword>
<dbReference type="PANTHER" id="PTHR11537">
    <property type="entry name" value="VOLTAGE-GATED POTASSIUM CHANNEL"/>
    <property type="match status" value="1"/>
</dbReference>
<evidence type="ECO:0000256" key="8">
    <source>
        <dbReference type="ARBA" id="ARBA00022958"/>
    </source>
</evidence>
<dbReference type="OMA" id="THELWHT"/>
<dbReference type="STRING" id="45351.A7SWZ3"/>
<dbReference type="FunFam" id="1.20.120.350:FF:000074">
    <property type="entry name" value="SHaW family of potassium channels"/>
    <property type="match status" value="1"/>
</dbReference>
<keyword evidence="7" id="KW-0851">Voltage-gated channel</keyword>
<protein>
    <recommendedName>
        <fullName evidence="14">BTB domain-containing protein</fullName>
    </recommendedName>
</protein>
<dbReference type="GO" id="GO:0051260">
    <property type="term" value="P:protein homooligomerization"/>
    <property type="evidence" value="ECO:0007669"/>
    <property type="project" value="InterPro"/>
</dbReference>
<keyword evidence="11 13" id="KW-0472">Membrane</keyword>
<keyword evidence="9 13" id="KW-1133">Transmembrane helix</keyword>
<dbReference type="GO" id="GO:0008076">
    <property type="term" value="C:voltage-gated potassium channel complex"/>
    <property type="evidence" value="ECO:0000318"/>
    <property type="project" value="GO_Central"/>
</dbReference>
<dbReference type="InterPro" id="IPR027359">
    <property type="entry name" value="Volt_channel_dom_sf"/>
</dbReference>
<dbReference type="InParanoid" id="A7SWZ3"/>
<dbReference type="Gene3D" id="1.20.120.350">
    <property type="entry name" value="Voltage-gated potassium channels. Chain C"/>
    <property type="match status" value="1"/>
</dbReference>
<accession>A7SWZ3</accession>
<keyword evidence="3" id="KW-1003">Cell membrane</keyword>
<dbReference type="PhylomeDB" id="A7SWZ3"/>
<evidence type="ECO:0000256" key="4">
    <source>
        <dbReference type="ARBA" id="ARBA00022538"/>
    </source>
</evidence>
<keyword evidence="16" id="KW-1185">Reference proteome</keyword>
<evidence type="ECO:0000256" key="6">
    <source>
        <dbReference type="ARBA" id="ARBA00022826"/>
    </source>
</evidence>
<gene>
    <name evidence="15" type="ORF">NEMVEDRAFT_v1g136007</name>
</gene>
<dbReference type="OrthoDB" id="415460at2759"/>
<evidence type="ECO:0000256" key="10">
    <source>
        <dbReference type="ARBA" id="ARBA00023065"/>
    </source>
</evidence>
<dbReference type="KEGG" id="nve:5502707"/>
<evidence type="ECO:0000256" key="9">
    <source>
        <dbReference type="ARBA" id="ARBA00022989"/>
    </source>
</evidence>
<dbReference type="PANTHER" id="PTHR11537:SF113">
    <property type="entry name" value="POTASSIUM VOLTAGE-GATED CHANNEL PROTEIN SHAKER"/>
    <property type="match status" value="1"/>
</dbReference>
<evidence type="ECO:0000256" key="13">
    <source>
        <dbReference type="SAM" id="Phobius"/>
    </source>
</evidence>
<dbReference type="InterPro" id="IPR011333">
    <property type="entry name" value="SKP1/BTB/POZ_sf"/>
</dbReference>
<dbReference type="InterPro" id="IPR003131">
    <property type="entry name" value="T1-type_BTB"/>
</dbReference>
<evidence type="ECO:0000256" key="3">
    <source>
        <dbReference type="ARBA" id="ARBA00022475"/>
    </source>
</evidence>
<evidence type="ECO:0000256" key="1">
    <source>
        <dbReference type="ARBA" id="ARBA00004651"/>
    </source>
</evidence>
<dbReference type="PRINTS" id="PR01496">
    <property type="entry name" value="SHAKERCHANEL"/>
</dbReference>
<keyword evidence="5 13" id="KW-0812">Transmembrane</keyword>
<keyword evidence="8" id="KW-0630">Potassium</keyword>
<dbReference type="GO" id="GO:0016020">
    <property type="term" value="C:membrane"/>
    <property type="evidence" value="ECO:0000318"/>
    <property type="project" value="GO_Central"/>
</dbReference>
<dbReference type="PRINTS" id="PR01491">
    <property type="entry name" value="KVCHANNEL"/>
</dbReference>
<dbReference type="Gene3D" id="3.30.710.10">
    <property type="entry name" value="Potassium Channel Kv1.1, Chain A"/>
    <property type="match status" value="1"/>
</dbReference>
<dbReference type="Pfam" id="PF02214">
    <property type="entry name" value="BTB_2"/>
    <property type="match status" value="1"/>
</dbReference>
<dbReference type="FunFam" id="1.10.287.70:FF:000005">
    <property type="entry name" value="potassium voltage-gated channel subfamily G member 1"/>
    <property type="match status" value="1"/>
</dbReference>
<feature type="non-terminal residue" evidence="15">
    <location>
        <position position="388"/>
    </location>
</feature>
<dbReference type="EMBL" id="DS469873">
    <property type="protein sequence ID" value="EDO31768.1"/>
    <property type="molecule type" value="Genomic_DNA"/>
</dbReference>
<dbReference type="GO" id="GO:0071805">
    <property type="term" value="P:potassium ion transmembrane transport"/>
    <property type="evidence" value="ECO:0000318"/>
    <property type="project" value="GO_Central"/>
</dbReference>
<evidence type="ECO:0000259" key="14">
    <source>
        <dbReference type="SMART" id="SM00225"/>
    </source>
</evidence>
<name>A7SWZ3_NEMVE</name>
<feature type="domain" description="BTB" evidence="14">
    <location>
        <begin position="2"/>
        <end position="102"/>
    </location>
</feature>
<dbReference type="InterPro" id="IPR028325">
    <property type="entry name" value="VG_K_chnl"/>
</dbReference>
<dbReference type="AlphaFoldDB" id="A7SWZ3"/>
<evidence type="ECO:0000313" key="15">
    <source>
        <dbReference type="EMBL" id="EDO31768.1"/>
    </source>
</evidence>
<dbReference type="InterPro" id="IPR000210">
    <property type="entry name" value="BTB/POZ_dom"/>
</dbReference>
<proteinExistence type="predicted"/>
<dbReference type="Pfam" id="PF00520">
    <property type="entry name" value="Ion_trans"/>
    <property type="match status" value="1"/>
</dbReference>
<keyword evidence="10" id="KW-0406">Ion transport</keyword>
<dbReference type="HOGENOM" id="CLU_011722_4_4_1"/>
<feature type="transmembrane region" description="Helical" evidence="13">
    <location>
        <begin position="134"/>
        <end position="152"/>
    </location>
</feature>
<feature type="transmembrane region" description="Helical" evidence="13">
    <location>
        <begin position="296"/>
        <end position="319"/>
    </location>
</feature>
<evidence type="ECO:0000256" key="11">
    <source>
        <dbReference type="ARBA" id="ARBA00023136"/>
    </source>
</evidence>
<evidence type="ECO:0000256" key="7">
    <source>
        <dbReference type="ARBA" id="ARBA00022882"/>
    </source>
</evidence>
<dbReference type="FunFam" id="3.30.710.10:FF:000157">
    <property type="entry name" value="Potassium channel"/>
    <property type="match status" value="1"/>
</dbReference>
<keyword evidence="2" id="KW-0813">Transport</keyword>
<evidence type="ECO:0000313" key="16">
    <source>
        <dbReference type="Proteomes" id="UP000001593"/>
    </source>
</evidence>
<dbReference type="GO" id="GO:0005251">
    <property type="term" value="F:delayed rectifier potassium channel activity"/>
    <property type="evidence" value="ECO:0000318"/>
    <property type="project" value="GO_Central"/>
</dbReference>
<evidence type="ECO:0000256" key="2">
    <source>
        <dbReference type="ARBA" id="ARBA00022448"/>
    </source>
</evidence>
<dbReference type="SUPFAM" id="SSF81324">
    <property type="entry name" value="Voltage-gated potassium channels"/>
    <property type="match status" value="1"/>
</dbReference>
<reference evidence="15 16" key="1">
    <citation type="journal article" date="2007" name="Science">
        <title>Sea anemone genome reveals ancestral eumetazoan gene repertoire and genomic organization.</title>
        <authorList>
            <person name="Putnam N.H."/>
            <person name="Srivastava M."/>
            <person name="Hellsten U."/>
            <person name="Dirks B."/>
            <person name="Chapman J."/>
            <person name="Salamov A."/>
            <person name="Terry A."/>
            <person name="Shapiro H."/>
            <person name="Lindquist E."/>
            <person name="Kapitonov V.V."/>
            <person name="Jurka J."/>
            <person name="Genikhovich G."/>
            <person name="Grigoriev I.V."/>
            <person name="Lucas S.M."/>
            <person name="Steele R.E."/>
            <person name="Finnerty J.R."/>
            <person name="Technau U."/>
            <person name="Martindale M.Q."/>
            <person name="Rokhsar D.S."/>
        </authorList>
    </citation>
    <scope>NUCLEOTIDE SEQUENCE [LARGE SCALE GENOMIC DNA]</scope>
    <source>
        <strain evidence="16">CH2 X CH6</strain>
    </source>
</reference>
<dbReference type="InterPro" id="IPR003968">
    <property type="entry name" value="K_chnl_volt-dep_Kv"/>
</dbReference>
<dbReference type="eggNOG" id="KOG1545">
    <property type="taxonomic scope" value="Eukaryota"/>
</dbReference>
<dbReference type="PRINTS" id="PR00169">
    <property type="entry name" value="KCHANNEL"/>
</dbReference>
<dbReference type="InterPro" id="IPR005821">
    <property type="entry name" value="Ion_trans_dom"/>
</dbReference>
<keyword evidence="6" id="KW-0631">Potassium channel</keyword>
<dbReference type="Proteomes" id="UP000001593">
    <property type="component" value="Unassembled WGS sequence"/>
</dbReference>
<evidence type="ECO:0000256" key="5">
    <source>
        <dbReference type="ARBA" id="ARBA00022692"/>
    </source>
</evidence>
<dbReference type="SMART" id="SM00225">
    <property type="entry name" value="BTB"/>
    <property type="match status" value="1"/>
</dbReference>
<feature type="non-terminal residue" evidence="15">
    <location>
        <position position="1"/>
    </location>
</feature>
<organism evidence="15 16">
    <name type="scientific">Nematostella vectensis</name>
    <name type="common">Starlet sea anemone</name>
    <dbReference type="NCBI Taxonomy" id="45351"/>
    <lineage>
        <taxon>Eukaryota</taxon>
        <taxon>Metazoa</taxon>
        <taxon>Cnidaria</taxon>
        <taxon>Anthozoa</taxon>
        <taxon>Hexacorallia</taxon>
        <taxon>Actiniaria</taxon>
        <taxon>Edwardsiidae</taxon>
        <taxon>Nematostella</taxon>
    </lineage>
</organism>
<dbReference type="SUPFAM" id="SSF54695">
    <property type="entry name" value="POZ domain"/>
    <property type="match status" value="1"/>
</dbReference>
<dbReference type="InterPro" id="IPR003972">
    <property type="entry name" value="K_chnl_volt-dep_Kv1"/>
</dbReference>
<sequence>CARIKINVSGMVFETYEETLAQYPQTLLGCPQKRVRYLDPNSGEYCFDRDKSLFNSILFFYQSHGILACPGDVSKELFLKEVKFFQLHQAVEKLKKDLEPIVEPPQPILLPDHAIKRKLWLLFEFPHSSRCASFLANFSVFVIVVSTVTFCMETIESIGYNFTNICDSVTNNTNSALNKSFIEVKNATQSNCIIKGEQVEFWSTIEAVYVTWFTLEYLIRVICAPVRCKFMKSAMGLVDFLAIIPFYITLLAQNNIIAGFPVLRIVRLFRVIRVLKLSRYSRGLKLLAKTLVLSGGDLPSILAVLIINIILFSSIVYYVENGIKDSDFKSIPDAFWWSVVTMTTVGYGDQVPKGPLGRLVGAICAVSGIVILFCFPTPVLLSHFEEMY</sequence>
<dbReference type="GO" id="GO:0001508">
    <property type="term" value="P:action potential"/>
    <property type="evidence" value="ECO:0000318"/>
    <property type="project" value="GO_Central"/>
</dbReference>
<comment type="subcellular location">
    <subcellularLocation>
        <location evidence="1">Cell membrane</location>
        <topology evidence="1">Multi-pass membrane protein</topology>
    </subcellularLocation>
</comment>
<keyword evidence="4" id="KW-0633">Potassium transport</keyword>
<feature type="transmembrane region" description="Helical" evidence="13">
    <location>
        <begin position="359"/>
        <end position="381"/>
    </location>
</feature>